<evidence type="ECO:0000256" key="1">
    <source>
        <dbReference type="ARBA" id="ARBA00001933"/>
    </source>
</evidence>
<dbReference type="Proteomes" id="UP000535543">
    <property type="component" value="Unassembled WGS sequence"/>
</dbReference>
<protein>
    <recommendedName>
        <fullName evidence="3 9">Glutamate decarboxylase</fullName>
        <ecNumber evidence="3 9">4.1.1.15</ecNumber>
    </recommendedName>
</protein>
<dbReference type="Pfam" id="PF00282">
    <property type="entry name" value="Pyridoxal_deC"/>
    <property type="match status" value="1"/>
</dbReference>
<dbReference type="GO" id="GO:0004351">
    <property type="term" value="F:glutamate decarboxylase activity"/>
    <property type="evidence" value="ECO:0007669"/>
    <property type="project" value="UniProtKB-EC"/>
</dbReference>
<keyword evidence="5 8" id="KW-0456">Lyase</keyword>
<dbReference type="Gene3D" id="3.40.640.10">
    <property type="entry name" value="Type I PLP-dependent aspartate aminotransferase-like (Major domain)"/>
    <property type="match status" value="1"/>
</dbReference>
<dbReference type="InterPro" id="IPR002129">
    <property type="entry name" value="PyrdxlP-dep_de-COase"/>
</dbReference>
<keyword evidence="4 7" id="KW-0663">Pyridoxal phosphate</keyword>
<dbReference type="InterPro" id="IPR015424">
    <property type="entry name" value="PyrdxlP-dep_Trfase"/>
</dbReference>
<evidence type="ECO:0000256" key="10">
    <source>
        <dbReference type="SAM" id="MobiDB-lite"/>
    </source>
</evidence>
<evidence type="ECO:0000256" key="7">
    <source>
        <dbReference type="PIRSR" id="PIRSR602129-50"/>
    </source>
</evidence>
<evidence type="ECO:0000256" key="6">
    <source>
        <dbReference type="ARBA" id="ARBA00048868"/>
    </source>
</evidence>
<evidence type="ECO:0000256" key="2">
    <source>
        <dbReference type="ARBA" id="ARBA00009533"/>
    </source>
</evidence>
<dbReference type="AlphaFoldDB" id="A0A848KI69"/>
<dbReference type="NCBIfam" id="TIGR01788">
    <property type="entry name" value="Glu-decarb-GAD"/>
    <property type="match status" value="1"/>
</dbReference>
<dbReference type="GO" id="GO:0030170">
    <property type="term" value="F:pyridoxal phosphate binding"/>
    <property type="evidence" value="ECO:0007669"/>
    <property type="project" value="InterPro"/>
</dbReference>
<dbReference type="PANTHER" id="PTHR43321:SF3">
    <property type="entry name" value="GLUTAMATE DECARBOXYLASE"/>
    <property type="match status" value="1"/>
</dbReference>
<gene>
    <name evidence="11" type="ORF">FGL95_20745</name>
</gene>
<evidence type="ECO:0000256" key="5">
    <source>
        <dbReference type="ARBA" id="ARBA00023239"/>
    </source>
</evidence>
<keyword evidence="9" id="KW-0210">Decarboxylase</keyword>
<feature type="region of interest" description="Disordered" evidence="10">
    <location>
        <begin position="73"/>
        <end position="96"/>
    </location>
</feature>
<dbReference type="GO" id="GO:0005829">
    <property type="term" value="C:cytosol"/>
    <property type="evidence" value="ECO:0007669"/>
    <property type="project" value="TreeGrafter"/>
</dbReference>
<dbReference type="CDD" id="cd06450">
    <property type="entry name" value="DOPA_deC_like"/>
    <property type="match status" value="1"/>
</dbReference>
<dbReference type="SUPFAM" id="SSF53383">
    <property type="entry name" value="PLP-dependent transferases"/>
    <property type="match status" value="1"/>
</dbReference>
<evidence type="ECO:0000256" key="4">
    <source>
        <dbReference type="ARBA" id="ARBA00022898"/>
    </source>
</evidence>
<comment type="cofactor">
    <cofactor evidence="1 7 8">
        <name>pyridoxal 5'-phosphate</name>
        <dbReference type="ChEBI" id="CHEBI:597326"/>
    </cofactor>
</comment>
<dbReference type="GO" id="GO:0004058">
    <property type="term" value="F:aromatic-L-amino-acid decarboxylase activity"/>
    <property type="evidence" value="ECO:0007669"/>
    <property type="project" value="UniProtKB-ARBA"/>
</dbReference>
<dbReference type="InterPro" id="IPR010107">
    <property type="entry name" value="Glutamate_decarboxylase"/>
</dbReference>
<reference evidence="11 12" key="1">
    <citation type="submission" date="2019-05" db="EMBL/GenBank/DDBJ databases">
        <authorList>
            <person name="Lee S.D."/>
        </authorList>
    </citation>
    <scope>NUCLEOTIDE SEQUENCE [LARGE SCALE GENOMIC DNA]</scope>
    <source>
        <strain evidence="11 12">YC2-7</strain>
    </source>
</reference>
<comment type="caution">
    <text evidence="11">The sequence shown here is derived from an EMBL/GenBank/DDBJ whole genome shotgun (WGS) entry which is preliminary data.</text>
</comment>
<dbReference type="EC" id="4.1.1.15" evidence="3 9"/>
<dbReference type="Gene3D" id="3.90.1150.160">
    <property type="match status" value="1"/>
</dbReference>
<accession>A0A848KI69</accession>
<name>A0A848KI69_9NOCA</name>
<proteinExistence type="inferred from homology"/>
<reference evidence="11 12" key="2">
    <citation type="submission" date="2020-06" db="EMBL/GenBank/DDBJ databases">
        <title>Antribacter stalactiti gen. nov., sp. nov., a new member of the family Nacardiaceae isolated from a cave.</title>
        <authorList>
            <person name="Kim I.S."/>
        </authorList>
    </citation>
    <scope>NUCLEOTIDE SEQUENCE [LARGE SCALE GENOMIC DNA]</scope>
    <source>
        <strain evidence="11 12">YC2-7</strain>
    </source>
</reference>
<dbReference type="PANTHER" id="PTHR43321">
    <property type="entry name" value="GLUTAMATE DECARBOXYLASE"/>
    <property type="match status" value="1"/>
</dbReference>
<evidence type="ECO:0000256" key="3">
    <source>
        <dbReference type="ARBA" id="ARBA00012421"/>
    </source>
</evidence>
<sequence length="546" mass="59920">MGLVTKAGVEEVTRRITRSAIGSAGFKEQLTEAVTQVAAAASTRDVTTAVASTGDAISGGLTRASDLGSALSDRLFGTSRPAPAATPAPKEAPERNVPQEALVEEMSGRAPTFFLHAEGLGHETAYNMINSELLLDGSARLNLATFCTTSMPAYADKLMAETADKNMIDKDEYPQTAEMENRCVNIISNLWNSPAGEDAIGCSTTGSSEAVMLAGLAMKWRWRAKMRAAGKPTDRPNLVTGANVQVCWDKFMRYWDIEERIVPLEGDKLCLTADRLKDYVDENTIGVATVLGSTFDGRYEPFTEIAAELDRIQEETGLDIPLHIDAASGGFVAPFIQPELVWDFRLPRVCSINASGHKYGLVYPGVGWAIWRSAEYLPEELIFHVNYLGGDMPTFSLNFSRPGSEVVAQYFMFASLGFDGYTKVQQHSSHVAQYLASEIEKIGPYELITRGDDLPVFAFKLKDSVTNYTVFDVSERLRERGWQVPAYTYPANREDLAVLRIVVRAGMTHDMADLLLADLRRHTAKLECLSGPLPSSIESDDQIFAH</sequence>
<dbReference type="EMBL" id="VCQU01000007">
    <property type="protein sequence ID" value="NMN97468.1"/>
    <property type="molecule type" value="Genomic_DNA"/>
</dbReference>
<evidence type="ECO:0000313" key="12">
    <source>
        <dbReference type="Proteomes" id="UP000535543"/>
    </source>
</evidence>
<evidence type="ECO:0000313" key="11">
    <source>
        <dbReference type="EMBL" id="NMN97468.1"/>
    </source>
</evidence>
<dbReference type="GO" id="GO:0006538">
    <property type="term" value="P:L-glutamate catabolic process"/>
    <property type="evidence" value="ECO:0007669"/>
    <property type="project" value="TreeGrafter"/>
</dbReference>
<dbReference type="InterPro" id="IPR015421">
    <property type="entry name" value="PyrdxlP-dep_Trfase_major"/>
</dbReference>
<comment type="similarity">
    <text evidence="2 8">Belongs to the group II decarboxylase family.</text>
</comment>
<evidence type="ECO:0000256" key="8">
    <source>
        <dbReference type="RuleBase" id="RU000382"/>
    </source>
</evidence>
<feature type="modified residue" description="N6-(pyridoxal phosphate)lysine" evidence="7">
    <location>
        <position position="358"/>
    </location>
</feature>
<comment type="catalytic activity">
    <reaction evidence="6 9">
        <text>L-glutamate + H(+) = 4-aminobutanoate + CO2</text>
        <dbReference type="Rhea" id="RHEA:17785"/>
        <dbReference type="ChEBI" id="CHEBI:15378"/>
        <dbReference type="ChEBI" id="CHEBI:16526"/>
        <dbReference type="ChEBI" id="CHEBI:29985"/>
        <dbReference type="ChEBI" id="CHEBI:59888"/>
        <dbReference type="EC" id="4.1.1.15"/>
    </reaction>
</comment>
<keyword evidence="12" id="KW-1185">Reference proteome</keyword>
<evidence type="ECO:0000256" key="9">
    <source>
        <dbReference type="RuleBase" id="RU361171"/>
    </source>
</evidence>
<dbReference type="FunFam" id="3.40.640.10:FF:000017">
    <property type="entry name" value="Glutamate decarboxylase"/>
    <property type="match status" value="1"/>
</dbReference>
<organism evidence="11 12">
    <name type="scientific">Antrihabitans stalactiti</name>
    <dbReference type="NCBI Taxonomy" id="2584121"/>
    <lineage>
        <taxon>Bacteria</taxon>
        <taxon>Bacillati</taxon>
        <taxon>Actinomycetota</taxon>
        <taxon>Actinomycetes</taxon>
        <taxon>Mycobacteriales</taxon>
        <taxon>Nocardiaceae</taxon>
        <taxon>Antrihabitans</taxon>
    </lineage>
</organism>
<dbReference type="Gene3D" id="4.10.280.50">
    <property type="match status" value="1"/>
</dbReference>